<evidence type="ECO:0000256" key="1">
    <source>
        <dbReference type="SAM" id="SignalP"/>
    </source>
</evidence>
<sequence>MQSAGCERWMRPWVCLFLCLDSCVGAVGRLEISARGSCRAGDTRGKGLSVVVLGRLSEVGTIMLERTAAKLVGEFRGSGGDCCSYVSSRQWKTEGLKRLRSMWNGVGAVGNVVE</sequence>
<comment type="caution">
    <text evidence="2">The sequence shown here is derived from an EMBL/GenBank/DDBJ whole genome shotgun (WGS) entry which is preliminary data.</text>
</comment>
<organism evidence="2 3">
    <name type="scientific">Colletotrichum kahawae</name>
    <name type="common">Coffee berry disease fungus</name>
    <dbReference type="NCBI Taxonomy" id="34407"/>
    <lineage>
        <taxon>Eukaryota</taxon>
        <taxon>Fungi</taxon>
        <taxon>Dikarya</taxon>
        <taxon>Ascomycota</taxon>
        <taxon>Pezizomycotina</taxon>
        <taxon>Sordariomycetes</taxon>
        <taxon>Hypocreomycetidae</taxon>
        <taxon>Glomerellales</taxon>
        <taxon>Glomerellaceae</taxon>
        <taxon>Colletotrichum</taxon>
        <taxon>Colletotrichum gloeosporioides species complex</taxon>
    </lineage>
</organism>
<dbReference type="Proteomes" id="UP001281614">
    <property type="component" value="Unassembled WGS sequence"/>
</dbReference>
<gene>
    <name evidence="2" type="ORF">CKAH01_00046</name>
</gene>
<accession>A0AAE0DE23</accession>
<feature type="signal peptide" evidence="1">
    <location>
        <begin position="1"/>
        <end position="25"/>
    </location>
</feature>
<dbReference type="AlphaFoldDB" id="A0AAE0DE23"/>
<evidence type="ECO:0000313" key="2">
    <source>
        <dbReference type="EMBL" id="KAK2780102.1"/>
    </source>
</evidence>
<name>A0AAE0DE23_COLKA</name>
<evidence type="ECO:0000313" key="3">
    <source>
        <dbReference type="Proteomes" id="UP001281614"/>
    </source>
</evidence>
<reference evidence="2" key="1">
    <citation type="submission" date="2023-02" db="EMBL/GenBank/DDBJ databases">
        <title>Colletotrichum kahawae CIFC_Que2 genome sequencing and assembly.</title>
        <authorList>
            <person name="Baroncelli R."/>
        </authorList>
    </citation>
    <scope>NUCLEOTIDE SEQUENCE</scope>
    <source>
        <strain evidence="2">CIFC_Que2</strain>
    </source>
</reference>
<dbReference type="EMBL" id="VYYT01000001">
    <property type="protein sequence ID" value="KAK2780102.1"/>
    <property type="molecule type" value="Genomic_DNA"/>
</dbReference>
<protein>
    <recommendedName>
        <fullName evidence="4">Secreted protein</fullName>
    </recommendedName>
</protein>
<proteinExistence type="predicted"/>
<feature type="chain" id="PRO_5041999672" description="Secreted protein" evidence="1">
    <location>
        <begin position="26"/>
        <end position="114"/>
    </location>
</feature>
<keyword evidence="1" id="KW-0732">Signal</keyword>
<keyword evidence="3" id="KW-1185">Reference proteome</keyword>
<evidence type="ECO:0008006" key="4">
    <source>
        <dbReference type="Google" id="ProtNLM"/>
    </source>
</evidence>